<feature type="signal peptide" evidence="1">
    <location>
        <begin position="1"/>
        <end position="28"/>
    </location>
</feature>
<accession>A0ABN7GAN5</accession>
<dbReference type="RefSeq" id="WP_202784198.1">
    <property type="nucleotide sequence ID" value="NZ_CAHJWF010000148.1"/>
</dbReference>
<comment type="caution">
    <text evidence="2">The sequence shown here is derived from an EMBL/GenBank/DDBJ whole genome shotgun (WGS) entry which is preliminary data.</text>
</comment>
<dbReference type="EMBL" id="CAHJWF010000148">
    <property type="protein sequence ID" value="CAB5499837.1"/>
    <property type="molecule type" value="Genomic_DNA"/>
</dbReference>
<keyword evidence="1" id="KW-0732">Signal</keyword>
<sequence>FKTYTKAFVTGVLVFGLLGITNTSIAIANQNSTIDNYNERYTPQGRKQAGKRGTYKKDIHVWVYTSAFAKRFGMPQQWIDDDLKGAEALAYRLDLDVYGIKCGYFSDVESCRPSTACVLDMYIDDKANLPWNTKTRFDTYYGRKSKELLWSQNKNDKPEYLKYRTKRGQQYKLGLDSTGVVYGENDKWGLGTYDILEYDRDIYKNLDYLSGSVICHSFGEERDVKINIDNPVFRKDGSVSMKSTLAHQIKIPNSFMGRIEVYDKAQYEPNSLFKALRDRLSTTTKPKSSE</sequence>
<name>A0ABN7GAN5_9GAMM</name>
<proteinExistence type="predicted"/>
<evidence type="ECO:0000313" key="3">
    <source>
        <dbReference type="Proteomes" id="UP000626656"/>
    </source>
</evidence>
<dbReference type="Proteomes" id="UP000626656">
    <property type="component" value="Unassembled WGS sequence"/>
</dbReference>
<reference evidence="2 3" key="1">
    <citation type="submission" date="2020-05" db="EMBL/GenBank/DDBJ databases">
        <authorList>
            <person name="Petersen J."/>
            <person name="Sayavedra L."/>
        </authorList>
    </citation>
    <scope>NUCLEOTIDE SEQUENCE [LARGE SCALE GENOMIC DNA]</scope>
    <source>
        <strain evidence="2">B azoricus SOX ET2 1586I</strain>
    </source>
</reference>
<protein>
    <submittedName>
        <fullName evidence="2">Uncharacterized protein</fullName>
    </submittedName>
</protein>
<feature type="non-terminal residue" evidence="2">
    <location>
        <position position="1"/>
    </location>
</feature>
<evidence type="ECO:0000256" key="1">
    <source>
        <dbReference type="SAM" id="SignalP"/>
    </source>
</evidence>
<organism evidence="2 3">
    <name type="scientific">Bathymodiolus thermophilus thioautotrophic gill symbiont</name>
    <dbReference type="NCBI Taxonomy" id="2360"/>
    <lineage>
        <taxon>Bacteria</taxon>
        <taxon>Pseudomonadati</taxon>
        <taxon>Pseudomonadota</taxon>
        <taxon>Gammaproteobacteria</taxon>
        <taxon>sulfur-oxidizing symbionts</taxon>
    </lineage>
</organism>
<feature type="chain" id="PRO_5046217531" evidence="1">
    <location>
        <begin position="29"/>
        <end position="290"/>
    </location>
</feature>
<keyword evidence="3" id="KW-1185">Reference proteome</keyword>
<evidence type="ECO:0000313" key="2">
    <source>
        <dbReference type="EMBL" id="CAB5499837.1"/>
    </source>
</evidence>
<gene>
    <name evidence="2" type="ORF">AZO1586I_560</name>
</gene>